<dbReference type="KEGG" id="aas:Aasi_0799"/>
<dbReference type="PANTHER" id="PTHR43767:SF8">
    <property type="entry name" value="LONG-CHAIN-FATTY-ACID--COA LIGASE"/>
    <property type="match status" value="1"/>
</dbReference>
<dbReference type="PANTHER" id="PTHR43767">
    <property type="entry name" value="LONG-CHAIN-FATTY-ACID--COA LIGASE"/>
    <property type="match status" value="1"/>
</dbReference>
<protein>
    <recommendedName>
        <fullName evidence="7">Long-chain-fatty-acid--CoA ligase</fullName>
        <ecNumber evidence="6">6.2.1.3</ecNumber>
    </recommendedName>
    <alternativeName>
        <fullName evidence="8">Long-chain acyl-CoA synthetase</fullName>
    </alternativeName>
</protein>
<evidence type="ECO:0000313" key="12">
    <source>
        <dbReference type="Proteomes" id="UP000001227"/>
    </source>
</evidence>
<evidence type="ECO:0000256" key="4">
    <source>
        <dbReference type="ARBA" id="ARBA00022598"/>
    </source>
</evidence>
<dbReference type="GO" id="GO:0004467">
    <property type="term" value="F:long-chain fatty acid-CoA ligase activity"/>
    <property type="evidence" value="ECO:0007669"/>
    <property type="project" value="UniProtKB-EC"/>
</dbReference>
<keyword evidence="12" id="KW-1185">Reference proteome</keyword>
<evidence type="ECO:0000256" key="1">
    <source>
        <dbReference type="ARBA" id="ARBA00004170"/>
    </source>
</evidence>
<reference evidence="11 12" key="1">
    <citation type="journal article" date="2010" name="J. Bacteriol.">
        <title>The genome of the amoeba symbiont 'Candidatus Amoebophilus asiaticus' reveals common mechanisms for host cell interaction among amoeba-associated bacteria.</title>
        <authorList>
            <person name="Schmitz-Esser S."/>
            <person name="Tischler P."/>
            <person name="Arnold R."/>
            <person name="Montanaro J."/>
            <person name="Wagner M."/>
            <person name="Rattei T."/>
            <person name="Horn M."/>
        </authorList>
    </citation>
    <scope>NUCLEOTIDE SEQUENCE [LARGE SCALE GENOMIC DNA]</scope>
    <source>
        <strain evidence="11 12">5a2</strain>
    </source>
</reference>
<dbReference type="STRING" id="452471.Aasi_0799"/>
<name>B3ESH4_AMOA5</name>
<dbReference type="PROSITE" id="PS00455">
    <property type="entry name" value="AMP_BINDING"/>
    <property type="match status" value="1"/>
</dbReference>
<dbReference type="GO" id="GO:0016020">
    <property type="term" value="C:membrane"/>
    <property type="evidence" value="ECO:0007669"/>
    <property type="project" value="UniProtKB-SubCell"/>
</dbReference>
<keyword evidence="4" id="KW-0436">Ligase</keyword>
<dbReference type="EMBL" id="CP001102">
    <property type="protein sequence ID" value="ACE06176.1"/>
    <property type="molecule type" value="Genomic_DNA"/>
</dbReference>
<dbReference type="Gene3D" id="3.40.50.12780">
    <property type="entry name" value="N-terminal domain of ligase-like"/>
    <property type="match status" value="1"/>
</dbReference>
<sequence length="564" mass="63289">MQMYPWLQHYPSSVPFQINPDRYESLVVFLEEALEKYKNLPMVENMGKVLTYAEINRLTQNFAAYLQNCTNLKPGDHIAIQLPNLLQYPIAMLGALRAGMVVVNVNPLYTAYELEQQIKNATTKGIIILSNFAHNLASIVQHTPVKTVIVTEVGDLLGKVKGFFTNFTVKHIKKLVPDYKLPQSLQVTSFNKALHLGSKVSFNRVTPSATQPAFLQYTGGTTGISKGVVLTHRHMIANMEQMFTFMRLKLDEGKEVMITALPLYHIFALTVNLLAPIHLGAKNILITNPRNIKNFIKELRKHRFTCLTGVNTLFNALLAHPTFSSIDFSSLKVSIAGGVALQDSVADRWEKLTGIPIIEGYGLTEASPCLTCNLPNGSQRKGTVGVPLPSTLIKIVDENNKEVEPGQPGHLLAKGPQIMESYWNNPEETEQAFHEGWLQTGDIATMTPDGYVKILDRKKEMINVSGFNVYPNEIENIALMCPKVLEAAAVGTWEEGGKEVVKLFVVKKDPSLTVEELINYCRLRLTNYKVPRYIEFRDMLPKSNVGKILRRVLQEEEKQKQLLE</sequence>
<dbReference type="RefSeq" id="WP_012472945.1">
    <property type="nucleotide sequence ID" value="NC_010830.1"/>
</dbReference>
<dbReference type="SUPFAM" id="SSF56801">
    <property type="entry name" value="Acetyl-CoA synthetase-like"/>
    <property type="match status" value="1"/>
</dbReference>
<evidence type="ECO:0000259" key="10">
    <source>
        <dbReference type="Pfam" id="PF13193"/>
    </source>
</evidence>
<dbReference type="EC" id="6.2.1.3" evidence="6"/>
<dbReference type="eggNOG" id="COG0318">
    <property type="taxonomic scope" value="Bacteria"/>
</dbReference>
<accession>B3ESH4</accession>
<evidence type="ECO:0000313" key="11">
    <source>
        <dbReference type="EMBL" id="ACE06176.1"/>
    </source>
</evidence>
<dbReference type="Pfam" id="PF13193">
    <property type="entry name" value="AMP-binding_C"/>
    <property type="match status" value="1"/>
</dbReference>
<dbReference type="InterPro" id="IPR025110">
    <property type="entry name" value="AMP-bd_C"/>
</dbReference>
<evidence type="ECO:0000256" key="3">
    <source>
        <dbReference type="ARBA" id="ARBA00006432"/>
    </source>
</evidence>
<evidence type="ECO:0000256" key="2">
    <source>
        <dbReference type="ARBA" id="ARBA00005005"/>
    </source>
</evidence>
<evidence type="ECO:0000256" key="7">
    <source>
        <dbReference type="ARBA" id="ARBA00039545"/>
    </source>
</evidence>
<dbReference type="InterPro" id="IPR045851">
    <property type="entry name" value="AMP-bd_C_sf"/>
</dbReference>
<dbReference type="FunFam" id="3.40.50.12780:FF:000003">
    <property type="entry name" value="Long-chain-fatty-acid--CoA ligase FadD"/>
    <property type="match status" value="1"/>
</dbReference>
<proteinExistence type="inferred from homology"/>
<feature type="domain" description="AMP-binding enzyme C-terminal" evidence="10">
    <location>
        <begin position="473"/>
        <end position="547"/>
    </location>
</feature>
<gene>
    <name evidence="11" type="ordered locus">Aasi_0799</name>
</gene>
<comment type="pathway">
    <text evidence="2">Lipid metabolism; fatty acid beta-oxidation.</text>
</comment>
<comment type="subcellular location">
    <subcellularLocation>
        <location evidence="1">Membrane</location>
        <topology evidence="1">Peripheral membrane protein</topology>
    </subcellularLocation>
</comment>
<evidence type="ECO:0000256" key="6">
    <source>
        <dbReference type="ARBA" id="ARBA00026121"/>
    </source>
</evidence>
<dbReference type="InterPro" id="IPR050237">
    <property type="entry name" value="ATP-dep_AMP-bd_enzyme"/>
</dbReference>
<dbReference type="AlphaFoldDB" id="B3ESH4"/>
<feature type="domain" description="AMP-dependent synthetase/ligase" evidence="9">
    <location>
        <begin position="30"/>
        <end position="423"/>
    </location>
</feature>
<dbReference type="Gene3D" id="3.30.300.30">
    <property type="match status" value="1"/>
</dbReference>
<organism evidence="11 12">
    <name type="scientific">Amoebophilus asiaticus (strain 5a2)</name>
    <dbReference type="NCBI Taxonomy" id="452471"/>
    <lineage>
        <taxon>Bacteria</taxon>
        <taxon>Pseudomonadati</taxon>
        <taxon>Bacteroidota</taxon>
        <taxon>Cytophagia</taxon>
        <taxon>Cytophagales</taxon>
        <taxon>Amoebophilaceae</taxon>
        <taxon>Candidatus Amoebophilus</taxon>
    </lineage>
</organism>
<dbReference type="InterPro" id="IPR000873">
    <property type="entry name" value="AMP-dep_synth/lig_dom"/>
</dbReference>
<dbReference type="CDD" id="cd05936">
    <property type="entry name" value="FC-FACS_FadD_like"/>
    <property type="match status" value="1"/>
</dbReference>
<dbReference type="HOGENOM" id="CLU_000022_59_9_10"/>
<dbReference type="Pfam" id="PF00501">
    <property type="entry name" value="AMP-binding"/>
    <property type="match status" value="1"/>
</dbReference>
<evidence type="ECO:0000256" key="5">
    <source>
        <dbReference type="ARBA" id="ARBA00023136"/>
    </source>
</evidence>
<comment type="similarity">
    <text evidence="3">Belongs to the ATP-dependent AMP-binding enzyme family.</text>
</comment>
<evidence type="ECO:0000256" key="8">
    <source>
        <dbReference type="ARBA" id="ARBA00042773"/>
    </source>
</evidence>
<dbReference type="InterPro" id="IPR020845">
    <property type="entry name" value="AMP-binding_CS"/>
</dbReference>
<dbReference type="OrthoDB" id="9778383at2"/>
<keyword evidence="5" id="KW-0472">Membrane</keyword>
<dbReference type="Proteomes" id="UP000001227">
    <property type="component" value="Chromosome"/>
</dbReference>
<evidence type="ECO:0000259" key="9">
    <source>
        <dbReference type="Pfam" id="PF00501"/>
    </source>
</evidence>
<dbReference type="InterPro" id="IPR042099">
    <property type="entry name" value="ANL_N_sf"/>
</dbReference>